<dbReference type="GO" id="GO:0015099">
    <property type="term" value="F:nickel cation transmembrane transporter activity"/>
    <property type="evidence" value="ECO:0007669"/>
    <property type="project" value="UniProtKB-UniRule"/>
</dbReference>
<feature type="transmembrane region" description="Helical" evidence="8">
    <location>
        <begin position="305"/>
        <end position="326"/>
    </location>
</feature>
<dbReference type="Proteomes" id="UP000183508">
    <property type="component" value="Unassembled WGS sequence"/>
</dbReference>
<keyword evidence="5 8" id="KW-0812">Transmembrane</keyword>
<sequence length="337" mass="35565">MNRPDGCPTHSLSGGWRRFALCVAGLHVVGLLLWLPALPGHPILLGMGLLAYTFGLRHALDADHIAAVDNTVRKLTEQRRDPSGVGFFFALGHSTVVILTAIATTFAMHWVERALPGFEAAGGVIGGTVSGLFLLIVGFINFAILGRTLQLARRAGTPGVGAGASPAGPLTALLWPLFRFVSRSWHVYPIGFLFGLGFDTASEIALLSMSASAAHQAVPVSGLTALPILFSAGMTLLDTADGVWMASAYRWAFADPVRKLRYNLTVTSISVAAAITIGVIELVQVWSPQMGLNGGIWKSLQELDIGPLGVGLILVLAAIWGVTLIASRASRRRGVSA</sequence>
<evidence type="ECO:0000256" key="7">
    <source>
        <dbReference type="ARBA" id="ARBA00023136"/>
    </source>
</evidence>
<keyword evidence="6 8" id="KW-1133">Transmembrane helix</keyword>
<dbReference type="GO" id="GO:0012505">
    <property type="term" value="C:endomembrane system"/>
    <property type="evidence" value="ECO:0007669"/>
    <property type="project" value="UniProtKB-SubCell"/>
</dbReference>
<dbReference type="AlphaFoldDB" id="A0A1I7HXN4"/>
<feature type="transmembrane region" description="Helical" evidence="8">
    <location>
        <begin position="120"/>
        <end position="144"/>
    </location>
</feature>
<evidence type="ECO:0000256" key="2">
    <source>
        <dbReference type="ARBA" id="ARBA00010892"/>
    </source>
</evidence>
<evidence type="ECO:0000256" key="1">
    <source>
        <dbReference type="ARBA" id="ARBA00004127"/>
    </source>
</evidence>
<evidence type="ECO:0000313" key="10">
    <source>
        <dbReference type="Proteomes" id="UP000183508"/>
    </source>
</evidence>
<keyword evidence="3 8" id="KW-0813">Transport</keyword>
<dbReference type="STRING" id="392015.SAMN05421543_105160"/>
<comment type="similarity">
    <text evidence="2 8">Belongs to the NiCoT transporter (TC 2.A.52) family.</text>
</comment>
<dbReference type="RefSeq" id="WP_074950715.1">
    <property type="nucleotide sequence ID" value="NZ_FPBV01000005.1"/>
</dbReference>
<dbReference type="eggNOG" id="COG3376">
    <property type="taxonomic scope" value="Bacteria"/>
</dbReference>
<evidence type="ECO:0000256" key="8">
    <source>
        <dbReference type="RuleBase" id="RU362101"/>
    </source>
</evidence>
<dbReference type="Pfam" id="PF03824">
    <property type="entry name" value="NicO"/>
    <property type="match status" value="1"/>
</dbReference>
<feature type="transmembrane region" description="Helical" evidence="8">
    <location>
        <begin position="19"/>
        <end position="37"/>
    </location>
</feature>
<keyword evidence="10" id="KW-1185">Reference proteome</keyword>
<keyword evidence="7 8" id="KW-0472">Membrane</keyword>
<organism evidence="9 10">
    <name type="scientific">Alicyclobacillus macrosporangiidus</name>
    <dbReference type="NCBI Taxonomy" id="392015"/>
    <lineage>
        <taxon>Bacteria</taxon>
        <taxon>Bacillati</taxon>
        <taxon>Bacillota</taxon>
        <taxon>Bacilli</taxon>
        <taxon>Bacillales</taxon>
        <taxon>Alicyclobacillaceae</taxon>
        <taxon>Alicyclobacillus</taxon>
    </lineage>
</organism>
<proteinExistence type="inferred from homology"/>
<feature type="transmembrane region" description="Helical" evidence="8">
    <location>
        <begin position="264"/>
        <end position="285"/>
    </location>
</feature>
<evidence type="ECO:0000256" key="5">
    <source>
        <dbReference type="ARBA" id="ARBA00022692"/>
    </source>
</evidence>
<reference evidence="10" key="1">
    <citation type="submission" date="2016-10" db="EMBL/GenBank/DDBJ databases">
        <authorList>
            <person name="Varghese N."/>
        </authorList>
    </citation>
    <scope>NUCLEOTIDE SEQUENCE [LARGE SCALE GENOMIC DNA]</scope>
    <source>
        <strain evidence="10">DSM 17980</strain>
    </source>
</reference>
<comment type="subcellular location">
    <subcellularLocation>
        <location evidence="8">Cell membrane</location>
        <topology evidence="8">Multi-pass membrane protein</topology>
    </subcellularLocation>
    <subcellularLocation>
        <location evidence="1">Endomembrane system</location>
        <topology evidence="1">Multi-pass membrane protein</topology>
    </subcellularLocation>
</comment>
<protein>
    <recommendedName>
        <fullName evidence="8">Nickel/cobalt efflux system</fullName>
    </recommendedName>
</protein>
<name>A0A1I7HXN4_9BACL</name>
<dbReference type="InterPro" id="IPR011541">
    <property type="entry name" value="Ni/Co_transpt_high_affinity"/>
</dbReference>
<evidence type="ECO:0000313" key="9">
    <source>
        <dbReference type="EMBL" id="SFU65478.1"/>
    </source>
</evidence>
<evidence type="ECO:0000256" key="6">
    <source>
        <dbReference type="ARBA" id="ARBA00022989"/>
    </source>
</evidence>
<accession>A0A1I7HXN4</accession>
<dbReference type="PANTHER" id="PTHR31611">
    <property type="entry name" value="HIGH-AFFINITY NICKEL TRANSPORT PROTEIN NIC1"/>
    <property type="match status" value="1"/>
</dbReference>
<dbReference type="OrthoDB" id="9776706at2"/>
<gene>
    <name evidence="9" type="ORF">SAMN05421543_105160</name>
</gene>
<keyword evidence="4" id="KW-0533">Nickel</keyword>
<dbReference type="InterPro" id="IPR004688">
    <property type="entry name" value="Ni/Co_transpt"/>
</dbReference>
<feature type="transmembrane region" description="Helical" evidence="8">
    <location>
        <begin position="228"/>
        <end position="252"/>
    </location>
</feature>
<evidence type="ECO:0000256" key="3">
    <source>
        <dbReference type="ARBA" id="ARBA00022448"/>
    </source>
</evidence>
<feature type="transmembrane region" description="Helical" evidence="8">
    <location>
        <begin position="84"/>
        <end position="108"/>
    </location>
</feature>
<feature type="transmembrane region" description="Helical" evidence="8">
    <location>
        <begin position="187"/>
        <end position="208"/>
    </location>
</feature>
<dbReference type="GO" id="GO:0005886">
    <property type="term" value="C:plasma membrane"/>
    <property type="evidence" value="ECO:0007669"/>
    <property type="project" value="UniProtKB-SubCell"/>
</dbReference>
<dbReference type="EMBL" id="FPBV01000005">
    <property type="protein sequence ID" value="SFU65478.1"/>
    <property type="molecule type" value="Genomic_DNA"/>
</dbReference>
<dbReference type="PANTHER" id="PTHR31611:SF0">
    <property type="entry name" value="HIGH-AFFINITY NICKEL TRANSPORT PROTEIN NIC1"/>
    <property type="match status" value="1"/>
</dbReference>
<feature type="transmembrane region" description="Helical" evidence="8">
    <location>
        <begin position="43"/>
        <end position="60"/>
    </location>
</feature>
<evidence type="ECO:0000256" key="4">
    <source>
        <dbReference type="ARBA" id="ARBA00022596"/>
    </source>
</evidence>